<name>A0ABU1QW23_9BACT</name>
<comment type="caution">
    <text evidence="3">The sequence shown here is derived from an EMBL/GenBank/DDBJ whole genome shotgun (WGS) entry which is preliminary data.</text>
</comment>
<dbReference type="SUPFAM" id="SSF52266">
    <property type="entry name" value="SGNH hydrolase"/>
    <property type="match status" value="1"/>
</dbReference>
<dbReference type="PANTHER" id="PTHR31988:SF19">
    <property type="entry name" value="9-O-ACETYL-N-ACETYLNEURAMINIC ACID DEACETYLASE-RELATED"/>
    <property type="match status" value="1"/>
</dbReference>
<dbReference type="InterPro" id="IPR052940">
    <property type="entry name" value="Carb_Esterase_6"/>
</dbReference>
<keyword evidence="1" id="KW-0378">Hydrolase</keyword>
<organism evidence="3 4">
    <name type="scientific">Dyadobacter fermentans</name>
    <dbReference type="NCBI Taxonomy" id="94254"/>
    <lineage>
        <taxon>Bacteria</taxon>
        <taxon>Pseudomonadati</taxon>
        <taxon>Bacteroidota</taxon>
        <taxon>Cytophagia</taxon>
        <taxon>Cytophagales</taxon>
        <taxon>Spirosomataceae</taxon>
        <taxon>Dyadobacter</taxon>
    </lineage>
</organism>
<proteinExistence type="predicted"/>
<protein>
    <recommendedName>
        <fullName evidence="2">Sialate O-acetylesterase domain-containing protein</fullName>
    </recommendedName>
</protein>
<evidence type="ECO:0000256" key="1">
    <source>
        <dbReference type="ARBA" id="ARBA00022801"/>
    </source>
</evidence>
<dbReference type="EMBL" id="JAVDTI010000002">
    <property type="protein sequence ID" value="MDR6805362.1"/>
    <property type="molecule type" value="Genomic_DNA"/>
</dbReference>
<dbReference type="RefSeq" id="WP_309983098.1">
    <property type="nucleotide sequence ID" value="NZ_JAVDTI010000002.1"/>
</dbReference>
<gene>
    <name evidence="3" type="ORF">J2W84_002408</name>
</gene>
<dbReference type="InterPro" id="IPR005181">
    <property type="entry name" value="SASA"/>
</dbReference>
<reference evidence="3 4" key="1">
    <citation type="submission" date="2023-07" db="EMBL/GenBank/DDBJ databases">
        <title>Sorghum-associated microbial communities from plants grown in Nebraska, USA.</title>
        <authorList>
            <person name="Schachtman D."/>
        </authorList>
    </citation>
    <scope>NUCLEOTIDE SEQUENCE [LARGE SCALE GENOMIC DNA]</scope>
    <source>
        <strain evidence="3 4">BE57</strain>
    </source>
</reference>
<dbReference type="PANTHER" id="PTHR31988">
    <property type="entry name" value="ESTERASE, PUTATIVE (DUF303)-RELATED"/>
    <property type="match status" value="1"/>
</dbReference>
<dbReference type="Proteomes" id="UP001264980">
    <property type="component" value="Unassembled WGS sequence"/>
</dbReference>
<evidence type="ECO:0000313" key="3">
    <source>
        <dbReference type="EMBL" id="MDR6805362.1"/>
    </source>
</evidence>
<keyword evidence="4" id="KW-1185">Reference proteome</keyword>
<dbReference type="InterPro" id="IPR036514">
    <property type="entry name" value="SGNH_hydro_sf"/>
</dbReference>
<sequence>MVKLIPQIEPSLFRVGPSGFNSLCWAPLGKEIADNLQVPTAFFNTAIGGTSVLNWEEGAKGLLTQFAGNYGCFHYGTSMADAVGQPYLTLKNALKFYAKIFGIKAVLWHQGEADTQAGTSAANYQSRLQYVINKSRTDFGSQNLTWYVSRASLINGTTSANVISGQNNLINADPNVHPGPQTDGISIRQDGTHIYMSGLTQHATLWRTAIYATPSSLFSAAVAPTSNFIMNSPGYPLQTVAGYSEYRWNDFSAPAASHITTGDGFCYVKDVNGNWYVSPKYLRTGFCGLVPEASPNESSFIGVTEDQYLLKVSPNPSLPRQANITFKVKQAGNIRVSILDETGHTIEHIVDGRFNAGNFEYKIQRGLRPGTYFCHLQVEMVGVTRRFFVAE</sequence>
<dbReference type="Gene3D" id="3.40.50.1110">
    <property type="entry name" value="SGNH hydrolase"/>
    <property type="match status" value="1"/>
</dbReference>
<accession>A0ABU1QW23</accession>
<dbReference type="Pfam" id="PF03629">
    <property type="entry name" value="SASA"/>
    <property type="match status" value="1"/>
</dbReference>
<evidence type="ECO:0000259" key="2">
    <source>
        <dbReference type="Pfam" id="PF03629"/>
    </source>
</evidence>
<evidence type="ECO:0000313" key="4">
    <source>
        <dbReference type="Proteomes" id="UP001264980"/>
    </source>
</evidence>
<feature type="domain" description="Sialate O-acetylesterase" evidence="2">
    <location>
        <begin position="35"/>
        <end position="199"/>
    </location>
</feature>